<evidence type="ECO:0000256" key="1">
    <source>
        <dbReference type="SAM" id="MobiDB-lite"/>
    </source>
</evidence>
<sequence length="167" mass="17803">MLQARGQRAVFYFDTEELQVLFVAGAGDAVGSGQGTTIDFDADHYELTAREAQARPARATEAEQGVVPMVDGKDGFGGIGAHDRIVLKGGIRVGNGSRHQFQSGCGGVVRDFLLSSDVNGRRRREGIEGFRRPVLPIPEPEGGGGSVPGRGWQQGMPTSDTRFATDE</sequence>
<reference evidence="2" key="1">
    <citation type="submission" date="2019-08" db="EMBL/GenBank/DDBJ databases">
        <authorList>
            <person name="Kucharzyk K."/>
            <person name="Murdoch R.W."/>
            <person name="Higgins S."/>
            <person name="Loffler F."/>
        </authorList>
    </citation>
    <scope>NUCLEOTIDE SEQUENCE</scope>
</reference>
<dbReference type="AlphaFoldDB" id="A0A645HR45"/>
<comment type="caution">
    <text evidence="2">The sequence shown here is derived from an EMBL/GenBank/DDBJ whole genome shotgun (WGS) entry which is preliminary data.</text>
</comment>
<gene>
    <name evidence="2" type="ORF">SDC9_186138</name>
</gene>
<proteinExistence type="predicted"/>
<protein>
    <submittedName>
        <fullName evidence="2">Uncharacterized protein</fullName>
    </submittedName>
</protein>
<organism evidence="2">
    <name type="scientific">bioreactor metagenome</name>
    <dbReference type="NCBI Taxonomy" id="1076179"/>
    <lineage>
        <taxon>unclassified sequences</taxon>
        <taxon>metagenomes</taxon>
        <taxon>ecological metagenomes</taxon>
    </lineage>
</organism>
<name>A0A645HR45_9ZZZZ</name>
<dbReference type="EMBL" id="VSSQ01093955">
    <property type="protein sequence ID" value="MPN38614.1"/>
    <property type="molecule type" value="Genomic_DNA"/>
</dbReference>
<feature type="region of interest" description="Disordered" evidence="1">
    <location>
        <begin position="130"/>
        <end position="167"/>
    </location>
</feature>
<evidence type="ECO:0000313" key="2">
    <source>
        <dbReference type="EMBL" id="MPN38614.1"/>
    </source>
</evidence>
<dbReference type="AntiFam" id="ANF00219">
    <property type="entry name" value="Shadow ORF (opposite fpr)"/>
</dbReference>
<feature type="compositionally biased region" description="Polar residues" evidence="1">
    <location>
        <begin position="156"/>
        <end position="167"/>
    </location>
</feature>
<accession>A0A645HR45</accession>